<keyword evidence="3" id="KW-0804">Transcription</keyword>
<dbReference type="EMBL" id="JAGIZB010000001">
    <property type="protein sequence ID" value="MBP0443336.1"/>
    <property type="molecule type" value="Genomic_DNA"/>
</dbReference>
<keyword evidence="1" id="KW-0805">Transcription regulation</keyword>
<keyword evidence="2 4" id="KW-0238">DNA-binding</keyword>
<evidence type="ECO:0000256" key="1">
    <source>
        <dbReference type="ARBA" id="ARBA00023015"/>
    </source>
</evidence>
<sequence>MAAGAAPPRRRIGRRPADPEGVSTQDNILAVAEQVFADHGYVAASLREIAERADVTQALIIYYFGSKQGLFETLFKRRGLEVSHERQALLDALLARPRPPTARELVTAYLTPQFRLREGGAQAMAFVRMQARLHHEPDELALRLRREVYDSSTRNYIAALQRALPGLDAADAHWRMMFAVGTYLYMLSGFDRLAEVSEGRFTTDDTGEVVRRLTDFLVAGFTAPSSGSSA</sequence>
<dbReference type="InterPro" id="IPR050109">
    <property type="entry name" value="HTH-type_TetR-like_transc_reg"/>
</dbReference>
<dbReference type="Proteomes" id="UP000681594">
    <property type="component" value="Unassembled WGS sequence"/>
</dbReference>
<dbReference type="RefSeq" id="WP_209377545.1">
    <property type="nucleotide sequence ID" value="NZ_JAGIZB010000001.1"/>
</dbReference>
<organism evidence="7 8">
    <name type="scientific">Pararoseomonas baculiformis</name>
    <dbReference type="NCBI Taxonomy" id="2820812"/>
    <lineage>
        <taxon>Bacteria</taxon>
        <taxon>Pseudomonadati</taxon>
        <taxon>Pseudomonadota</taxon>
        <taxon>Alphaproteobacteria</taxon>
        <taxon>Acetobacterales</taxon>
        <taxon>Acetobacteraceae</taxon>
        <taxon>Pararoseomonas</taxon>
    </lineage>
</organism>
<evidence type="ECO:0000259" key="6">
    <source>
        <dbReference type="PROSITE" id="PS50977"/>
    </source>
</evidence>
<dbReference type="PROSITE" id="PS50977">
    <property type="entry name" value="HTH_TETR_2"/>
    <property type="match status" value="1"/>
</dbReference>
<dbReference type="SUPFAM" id="SSF48498">
    <property type="entry name" value="Tetracyclin repressor-like, C-terminal domain"/>
    <property type="match status" value="1"/>
</dbReference>
<evidence type="ECO:0000256" key="2">
    <source>
        <dbReference type="ARBA" id="ARBA00023125"/>
    </source>
</evidence>
<dbReference type="PANTHER" id="PTHR30055:SF234">
    <property type="entry name" value="HTH-TYPE TRANSCRIPTIONAL REGULATOR BETI"/>
    <property type="match status" value="1"/>
</dbReference>
<dbReference type="PRINTS" id="PR00455">
    <property type="entry name" value="HTHTETR"/>
</dbReference>
<feature type="region of interest" description="Disordered" evidence="5">
    <location>
        <begin position="1"/>
        <end position="23"/>
    </location>
</feature>
<protein>
    <submittedName>
        <fullName evidence="7">TetR family transcriptional regulator</fullName>
    </submittedName>
</protein>
<dbReference type="InterPro" id="IPR001647">
    <property type="entry name" value="HTH_TetR"/>
</dbReference>
<dbReference type="SUPFAM" id="SSF46689">
    <property type="entry name" value="Homeodomain-like"/>
    <property type="match status" value="1"/>
</dbReference>
<evidence type="ECO:0000256" key="4">
    <source>
        <dbReference type="PROSITE-ProRule" id="PRU00335"/>
    </source>
</evidence>
<evidence type="ECO:0000256" key="3">
    <source>
        <dbReference type="ARBA" id="ARBA00023163"/>
    </source>
</evidence>
<dbReference type="Pfam" id="PF17939">
    <property type="entry name" value="TetR_C_30"/>
    <property type="match status" value="1"/>
</dbReference>
<accession>A0ABS4A8Y0</accession>
<evidence type="ECO:0000256" key="5">
    <source>
        <dbReference type="SAM" id="MobiDB-lite"/>
    </source>
</evidence>
<dbReference type="Pfam" id="PF00440">
    <property type="entry name" value="TetR_N"/>
    <property type="match status" value="1"/>
</dbReference>
<name>A0ABS4A8Y0_9PROT</name>
<evidence type="ECO:0000313" key="7">
    <source>
        <dbReference type="EMBL" id="MBP0443336.1"/>
    </source>
</evidence>
<gene>
    <name evidence="7" type="ORF">J8J14_00970</name>
</gene>
<dbReference type="InterPro" id="IPR036271">
    <property type="entry name" value="Tet_transcr_reg_TetR-rel_C_sf"/>
</dbReference>
<dbReference type="InterPro" id="IPR041586">
    <property type="entry name" value="PsrA_TetR_C"/>
</dbReference>
<feature type="DNA-binding region" description="H-T-H motif" evidence="4">
    <location>
        <begin position="45"/>
        <end position="64"/>
    </location>
</feature>
<comment type="caution">
    <text evidence="7">The sequence shown here is derived from an EMBL/GenBank/DDBJ whole genome shotgun (WGS) entry which is preliminary data.</text>
</comment>
<keyword evidence="8" id="KW-1185">Reference proteome</keyword>
<evidence type="ECO:0000313" key="8">
    <source>
        <dbReference type="Proteomes" id="UP000681594"/>
    </source>
</evidence>
<dbReference type="PANTHER" id="PTHR30055">
    <property type="entry name" value="HTH-TYPE TRANSCRIPTIONAL REGULATOR RUTR"/>
    <property type="match status" value="1"/>
</dbReference>
<proteinExistence type="predicted"/>
<dbReference type="Gene3D" id="1.10.357.10">
    <property type="entry name" value="Tetracycline Repressor, domain 2"/>
    <property type="match status" value="1"/>
</dbReference>
<reference evidence="7 8" key="1">
    <citation type="submission" date="2021-03" db="EMBL/GenBank/DDBJ databases">
        <authorList>
            <person name="So Y."/>
        </authorList>
    </citation>
    <scope>NUCLEOTIDE SEQUENCE [LARGE SCALE GENOMIC DNA]</scope>
    <source>
        <strain evidence="7 8">SSH11</strain>
    </source>
</reference>
<feature type="domain" description="HTH tetR-type" evidence="6">
    <location>
        <begin position="22"/>
        <end position="82"/>
    </location>
</feature>
<dbReference type="InterPro" id="IPR009057">
    <property type="entry name" value="Homeodomain-like_sf"/>
</dbReference>